<dbReference type="Pfam" id="PF06027">
    <property type="entry name" value="SLC35F"/>
    <property type="match status" value="1"/>
</dbReference>
<dbReference type="OrthoDB" id="44433at2759"/>
<dbReference type="RefSeq" id="XP_002185073.1">
    <property type="nucleotide sequence ID" value="XM_002185037.1"/>
</dbReference>
<dbReference type="PANTHER" id="PTHR14233">
    <property type="entry name" value="DUF914-RELATED"/>
    <property type="match status" value="1"/>
</dbReference>
<evidence type="ECO:0000256" key="5">
    <source>
        <dbReference type="ARBA" id="ARBA00022989"/>
    </source>
</evidence>
<feature type="transmembrane region" description="Helical" evidence="8">
    <location>
        <begin position="365"/>
        <end position="382"/>
    </location>
</feature>
<evidence type="ECO:0000313" key="10">
    <source>
        <dbReference type="Proteomes" id="UP000000759"/>
    </source>
</evidence>
<evidence type="ECO:0000256" key="3">
    <source>
        <dbReference type="ARBA" id="ARBA00022448"/>
    </source>
</evidence>
<evidence type="ECO:0000256" key="6">
    <source>
        <dbReference type="ARBA" id="ARBA00023136"/>
    </source>
</evidence>
<comment type="similarity">
    <text evidence="2">Belongs to the SLC35F solute transporter family.</text>
</comment>
<feature type="transmembrane region" description="Helical" evidence="8">
    <location>
        <begin position="394"/>
        <end position="414"/>
    </location>
</feature>
<evidence type="ECO:0000313" key="9">
    <source>
        <dbReference type="EMBL" id="EEC43520.1"/>
    </source>
</evidence>
<dbReference type="HOGENOM" id="CLU_582016_0_0_1"/>
<dbReference type="GO" id="GO:0022857">
    <property type="term" value="F:transmembrane transporter activity"/>
    <property type="evidence" value="ECO:0007669"/>
    <property type="project" value="InterPro"/>
</dbReference>
<feature type="transmembrane region" description="Helical" evidence="8">
    <location>
        <begin position="219"/>
        <end position="238"/>
    </location>
</feature>
<keyword evidence="5 8" id="KW-1133">Transmembrane helix</keyword>
<keyword evidence="4 8" id="KW-0812">Transmembrane</keyword>
<dbReference type="InParanoid" id="B7GD61"/>
<dbReference type="PANTHER" id="PTHR14233:SF4">
    <property type="entry name" value="SOLUTE CARRIER FAMILY 35 MEMBER F2"/>
    <property type="match status" value="1"/>
</dbReference>
<gene>
    <name evidence="9" type="ORF">PHATRDRAFT_41055</name>
</gene>
<dbReference type="InterPro" id="IPR052221">
    <property type="entry name" value="SLC35F_Transporter"/>
</dbReference>
<evidence type="ECO:0000256" key="4">
    <source>
        <dbReference type="ARBA" id="ARBA00022692"/>
    </source>
</evidence>
<organism evidence="9 10">
    <name type="scientific">Phaeodactylum tricornutum (strain CCAP 1055/1)</name>
    <dbReference type="NCBI Taxonomy" id="556484"/>
    <lineage>
        <taxon>Eukaryota</taxon>
        <taxon>Sar</taxon>
        <taxon>Stramenopiles</taxon>
        <taxon>Ochrophyta</taxon>
        <taxon>Bacillariophyta</taxon>
        <taxon>Bacillariophyceae</taxon>
        <taxon>Bacillariophycidae</taxon>
        <taxon>Naviculales</taxon>
        <taxon>Phaeodactylaceae</taxon>
        <taxon>Phaeodactylum</taxon>
    </lineage>
</organism>
<dbReference type="GO" id="GO:0016020">
    <property type="term" value="C:membrane"/>
    <property type="evidence" value="ECO:0007669"/>
    <property type="project" value="UniProtKB-SubCell"/>
</dbReference>
<feature type="region of interest" description="Disordered" evidence="7">
    <location>
        <begin position="26"/>
        <end position="51"/>
    </location>
</feature>
<dbReference type="EMBL" id="CM000629">
    <property type="protein sequence ID" value="EEC43520.1"/>
    <property type="molecule type" value="Genomic_DNA"/>
</dbReference>
<evidence type="ECO:0000256" key="1">
    <source>
        <dbReference type="ARBA" id="ARBA00004141"/>
    </source>
</evidence>
<keyword evidence="10" id="KW-1185">Reference proteome</keyword>
<dbReference type="Proteomes" id="UP000000759">
    <property type="component" value="Chromosome 27"/>
</dbReference>
<dbReference type="KEGG" id="pti:PHATRDRAFT_41055"/>
<reference evidence="9 10" key="1">
    <citation type="journal article" date="2008" name="Nature">
        <title>The Phaeodactylum genome reveals the evolutionary history of diatom genomes.</title>
        <authorList>
            <person name="Bowler C."/>
            <person name="Allen A.E."/>
            <person name="Badger J.H."/>
            <person name="Grimwood J."/>
            <person name="Jabbari K."/>
            <person name="Kuo A."/>
            <person name="Maheswari U."/>
            <person name="Martens C."/>
            <person name="Maumus F."/>
            <person name="Otillar R.P."/>
            <person name="Rayko E."/>
            <person name="Salamov A."/>
            <person name="Vandepoele K."/>
            <person name="Beszteri B."/>
            <person name="Gruber A."/>
            <person name="Heijde M."/>
            <person name="Katinka M."/>
            <person name="Mock T."/>
            <person name="Valentin K."/>
            <person name="Verret F."/>
            <person name="Berges J.A."/>
            <person name="Brownlee C."/>
            <person name="Cadoret J.P."/>
            <person name="Chiovitti A."/>
            <person name="Choi C.J."/>
            <person name="Coesel S."/>
            <person name="De Martino A."/>
            <person name="Detter J.C."/>
            <person name="Durkin C."/>
            <person name="Falciatore A."/>
            <person name="Fournet J."/>
            <person name="Haruta M."/>
            <person name="Huysman M.J."/>
            <person name="Jenkins B.D."/>
            <person name="Jiroutova K."/>
            <person name="Jorgensen R.E."/>
            <person name="Joubert Y."/>
            <person name="Kaplan A."/>
            <person name="Kroger N."/>
            <person name="Kroth P.G."/>
            <person name="La Roche J."/>
            <person name="Lindquist E."/>
            <person name="Lommer M."/>
            <person name="Martin-Jezequel V."/>
            <person name="Lopez P.J."/>
            <person name="Lucas S."/>
            <person name="Mangogna M."/>
            <person name="McGinnis K."/>
            <person name="Medlin L.K."/>
            <person name="Montsant A."/>
            <person name="Oudot-Le Secq M.P."/>
            <person name="Napoli C."/>
            <person name="Obornik M."/>
            <person name="Parker M.S."/>
            <person name="Petit J.L."/>
            <person name="Porcel B.M."/>
            <person name="Poulsen N."/>
            <person name="Robison M."/>
            <person name="Rychlewski L."/>
            <person name="Rynearson T.A."/>
            <person name="Schmutz J."/>
            <person name="Shapiro H."/>
            <person name="Siaut M."/>
            <person name="Stanley M."/>
            <person name="Sussman M.R."/>
            <person name="Taylor A.R."/>
            <person name="Vardi A."/>
            <person name="von Dassow P."/>
            <person name="Vyverman W."/>
            <person name="Willis A."/>
            <person name="Wyrwicz L.S."/>
            <person name="Rokhsar D.S."/>
            <person name="Weissenbach J."/>
            <person name="Armbrust E.V."/>
            <person name="Green B.R."/>
            <person name="Van de Peer Y."/>
            <person name="Grigoriev I.V."/>
        </authorList>
    </citation>
    <scope>NUCLEOTIDE SEQUENCE [LARGE SCALE GENOMIC DNA]</scope>
    <source>
        <strain evidence="9 10">CCAP 1055/1</strain>
    </source>
</reference>
<feature type="transmembrane region" description="Helical" evidence="8">
    <location>
        <begin position="327"/>
        <end position="345"/>
    </location>
</feature>
<protein>
    <submittedName>
        <fullName evidence="9">Uncharacterized protein</fullName>
    </submittedName>
</protein>
<evidence type="ECO:0000256" key="7">
    <source>
        <dbReference type="SAM" id="MobiDB-lite"/>
    </source>
</evidence>
<dbReference type="GeneID" id="7198860"/>
<keyword evidence="3" id="KW-0813">Transport</keyword>
<sequence>MAAEKVESGRFYQAVSLSPNYGGVFFSSQEEQGSDGDPFRSKSTTIDSEETPLCQSQIQSRRAGTNIFRLFDWNDAWEAIQKKREASILVTSTTSTSHKKRRRHQCMALFFGQAIALCASSMNASSYTLNYKYGVRTFCFQMIWVYLILAMHLFAIPKDDSAVATTILVNSPTVSIQRQQYTLPGTAIRLQIPWWIYLGMSLLDVLPNFLTLLSFNFTSLTSTTLLGSLTVPSTMFFSRHILAKVFRPHHVFGVMLCIFGGCLTVWSDLGDVSSASNPMDGDDPQLQHPESSRFYLGDLLAVTAALAYGLGDTVAEYSIKHIDRNEYLGMIGVFGCVLTTIAFLAREWSEVEKVTTLTVEIQVQVLGVLVWYVTSVVLYYIAEARFLVSSDATLLNLSMQTTNLYAIIFSIMAYGEEPFTLFYVAVGLVVAGVFVYEVGGSLSSGEDGIHVLVSSI</sequence>
<feature type="transmembrane region" description="Helical" evidence="8">
    <location>
        <begin position="133"/>
        <end position="155"/>
    </location>
</feature>
<feature type="transmembrane region" description="Helical" evidence="8">
    <location>
        <begin position="250"/>
        <end position="269"/>
    </location>
</feature>
<evidence type="ECO:0000256" key="2">
    <source>
        <dbReference type="ARBA" id="ARBA00007863"/>
    </source>
</evidence>
<dbReference type="eggNOG" id="KOG2766">
    <property type="taxonomic scope" value="Eukaryota"/>
</dbReference>
<dbReference type="InterPro" id="IPR009262">
    <property type="entry name" value="SLC35_F1/F2/F6"/>
</dbReference>
<name>B7GD61_PHATC</name>
<dbReference type="AlphaFoldDB" id="B7GD61"/>
<accession>B7GD61</accession>
<keyword evidence="6 8" id="KW-0472">Membrane</keyword>
<evidence type="ECO:0000256" key="8">
    <source>
        <dbReference type="SAM" id="Phobius"/>
    </source>
</evidence>
<comment type="subcellular location">
    <subcellularLocation>
        <location evidence="1">Membrane</location>
        <topology evidence="1">Multi-pass membrane protein</topology>
    </subcellularLocation>
</comment>
<reference evidence="10" key="2">
    <citation type="submission" date="2008-08" db="EMBL/GenBank/DDBJ databases">
        <authorList>
            <consortium name="Diatom Consortium"/>
            <person name="Grigoriev I."/>
            <person name="Grimwood J."/>
            <person name="Kuo A."/>
            <person name="Otillar R.P."/>
            <person name="Salamov A."/>
            <person name="Detter J.C."/>
            <person name="Lindquist E."/>
            <person name="Shapiro H."/>
            <person name="Lucas S."/>
            <person name="Glavina del Rio T."/>
            <person name="Pitluck S."/>
            <person name="Rokhsar D."/>
            <person name="Bowler C."/>
        </authorList>
    </citation>
    <scope>GENOME REANNOTATION</scope>
    <source>
        <strain evidence="10">CCAP 1055/1</strain>
    </source>
</reference>
<dbReference type="PaxDb" id="2850-Phatr41055"/>
<feature type="transmembrane region" description="Helical" evidence="8">
    <location>
        <begin position="420"/>
        <end position="439"/>
    </location>
</feature>
<proteinExistence type="inferred from homology"/>